<keyword evidence="2" id="KW-0812">Transmembrane</keyword>
<dbReference type="AlphaFoldDB" id="A0AAE3HG81"/>
<comment type="similarity">
    <text evidence="1">Belongs to the LytR/CpsA/Psr (LCP) family.</text>
</comment>
<name>A0AAE3HG81_9FIRM</name>
<dbReference type="Gene3D" id="3.40.630.190">
    <property type="entry name" value="LCP protein"/>
    <property type="match status" value="1"/>
</dbReference>
<evidence type="ECO:0000313" key="4">
    <source>
        <dbReference type="EMBL" id="MCR1900070.1"/>
    </source>
</evidence>
<protein>
    <submittedName>
        <fullName evidence="4">LCP family protein</fullName>
    </submittedName>
</protein>
<evidence type="ECO:0000259" key="3">
    <source>
        <dbReference type="Pfam" id="PF03816"/>
    </source>
</evidence>
<feature type="domain" description="Cell envelope-related transcriptional attenuator" evidence="3">
    <location>
        <begin position="79"/>
        <end position="219"/>
    </location>
</feature>
<dbReference type="PANTHER" id="PTHR33392:SF6">
    <property type="entry name" value="POLYISOPRENYL-TEICHOIC ACID--PEPTIDOGLYCAN TEICHOIC ACID TRANSFERASE TAGU"/>
    <property type="match status" value="1"/>
</dbReference>
<organism evidence="4 5">
    <name type="scientific">Irregularibacter muris</name>
    <dbReference type="NCBI Taxonomy" id="1796619"/>
    <lineage>
        <taxon>Bacteria</taxon>
        <taxon>Bacillati</taxon>
        <taxon>Bacillota</taxon>
        <taxon>Clostridia</taxon>
        <taxon>Eubacteriales</taxon>
        <taxon>Eubacteriaceae</taxon>
        <taxon>Irregularibacter</taxon>
    </lineage>
</organism>
<keyword evidence="2" id="KW-1133">Transmembrane helix</keyword>
<proteinExistence type="inferred from homology"/>
<dbReference type="EMBL" id="JANKAS010000018">
    <property type="protein sequence ID" value="MCR1900070.1"/>
    <property type="molecule type" value="Genomic_DNA"/>
</dbReference>
<feature type="transmembrane region" description="Helical" evidence="2">
    <location>
        <begin position="12"/>
        <end position="32"/>
    </location>
</feature>
<dbReference type="RefSeq" id="WP_257533023.1">
    <property type="nucleotide sequence ID" value="NZ_JANKAS010000018.1"/>
</dbReference>
<dbReference type="InterPro" id="IPR050922">
    <property type="entry name" value="LytR/CpsA/Psr_CW_biosynth"/>
</dbReference>
<dbReference type="PANTHER" id="PTHR33392">
    <property type="entry name" value="POLYISOPRENYL-TEICHOIC ACID--PEPTIDOGLYCAN TEICHOIC ACID TRANSFERASE TAGU"/>
    <property type="match status" value="1"/>
</dbReference>
<sequence length="317" mass="35536">MTKKKKSSFKKYILGTLVILLCLVLGTGYYVYNLLNQVATGPIIDSNEELGIKEDNKTPKVTNIALFGLDRRNPNENSRSDSIMIATLDLNTKKIKLTSIMRDTYVNIPGRGMDKINHAYAFGGPQLALKTINENFDMNIRDYVMVDFFGLMDIVDDLGGIEIDIKDYEVSRAKVSGTGVQTLNGEQALAYSRIRYAGNGDYERTERQRVVLEQIMNKIMGAGAMQYPKMISKLLPHVETSLTKPEMLKLGTSAFTHGVRTIDQYRIPVDGYAKGQKMNGVYYLVPQDLSSNVKLLHEYIYGVQENTAESNSENGRS</sequence>
<reference evidence="4" key="1">
    <citation type="submission" date="2022-07" db="EMBL/GenBank/DDBJ databases">
        <title>Enhanced cultured diversity of the mouse gut microbiota enables custom-made synthetic communities.</title>
        <authorList>
            <person name="Afrizal A."/>
        </authorList>
    </citation>
    <scope>NUCLEOTIDE SEQUENCE</scope>
    <source>
        <strain evidence="4">DSM 28593</strain>
    </source>
</reference>
<dbReference type="InterPro" id="IPR004474">
    <property type="entry name" value="LytR_CpsA_psr"/>
</dbReference>
<keyword evidence="5" id="KW-1185">Reference proteome</keyword>
<comment type="caution">
    <text evidence="4">The sequence shown here is derived from an EMBL/GenBank/DDBJ whole genome shotgun (WGS) entry which is preliminary data.</text>
</comment>
<evidence type="ECO:0000256" key="1">
    <source>
        <dbReference type="ARBA" id="ARBA00006068"/>
    </source>
</evidence>
<dbReference type="NCBIfam" id="TIGR00350">
    <property type="entry name" value="lytR_cpsA_psr"/>
    <property type="match status" value="1"/>
</dbReference>
<accession>A0AAE3HG81</accession>
<dbReference type="Pfam" id="PF03816">
    <property type="entry name" value="LytR_cpsA_psr"/>
    <property type="match status" value="1"/>
</dbReference>
<gene>
    <name evidence="4" type="ORF">NSA47_13965</name>
</gene>
<evidence type="ECO:0000256" key="2">
    <source>
        <dbReference type="SAM" id="Phobius"/>
    </source>
</evidence>
<dbReference type="Proteomes" id="UP001205748">
    <property type="component" value="Unassembled WGS sequence"/>
</dbReference>
<keyword evidence="2" id="KW-0472">Membrane</keyword>
<evidence type="ECO:0000313" key="5">
    <source>
        <dbReference type="Proteomes" id="UP001205748"/>
    </source>
</evidence>